<accession>A0ABW9G1U1</accession>
<name>A0ABW9G1U1_9GAMM</name>
<evidence type="ECO:0000313" key="2">
    <source>
        <dbReference type="Proteomes" id="UP001629953"/>
    </source>
</evidence>
<proteinExistence type="predicted"/>
<gene>
    <name evidence="1" type="ORF">ABUE30_01015</name>
</gene>
<dbReference type="Pfam" id="PF14559">
    <property type="entry name" value="TPR_19"/>
    <property type="match status" value="1"/>
</dbReference>
<dbReference type="RefSeq" id="WP_408621822.1">
    <property type="nucleotide sequence ID" value="NZ_JBEQCT010000001.1"/>
</dbReference>
<dbReference type="Proteomes" id="UP001629953">
    <property type="component" value="Unassembled WGS sequence"/>
</dbReference>
<organism evidence="1 2">
    <name type="scientific">Celerinatantimonas yamalensis</name>
    <dbReference type="NCBI Taxonomy" id="559956"/>
    <lineage>
        <taxon>Bacteria</taxon>
        <taxon>Pseudomonadati</taxon>
        <taxon>Pseudomonadota</taxon>
        <taxon>Gammaproteobacteria</taxon>
        <taxon>Celerinatantimonadaceae</taxon>
        <taxon>Celerinatantimonas</taxon>
    </lineage>
</organism>
<dbReference type="Gene3D" id="1.25.40.10">
    <property type="entry name" value="Tetratricopeptide repeat domain"/>
    <property type="match status" value="1"/>
</dbReference>
<evidence type="ECO:0000313" key="1">
    <source>
        <dbReference type="EMBL" id="MFM2483664.1"/>
    </source>
</evidence>
<protein>
    <submittedName>
        <fullName evidence="1">Tetratricopeptide repeat protein</fullName>
    </submittedName>
</protein>
<sequence>MNRPSMRIELRVQIMLLLLLLLAFPTYSASQNIHDIEHQWAVCQYQRQQSDEQIHCYNQLIALIRQSLTKDADNPTLNTLLAINLASLAGVEGGSSALGLIREAKDRIEHVITIDPHVLHNAPYVILGALYYRAPSWPISFGNNDKAKTLLKQAMKMNPNDLTTNYFYADFLSKQGKKAEAIQILKQALKFKINPEYQLADEGRKKDIRALLNKLQ</sequence>
<keyword evidence="2" id="KW-1185">Reference proteome</keyword>
<comment type="caution">
    <text evidence="1">The sequence shown here is derived from an EMBL/GenBank/DDBJ whole genome shotgun (WGS) entry which is preliminary data.</text>
</comment>
<dbReference type="EMBL" id="JBEQCT010000001">
    <property type="protein sequence ID" value="MFM2483664.1"/>
    <property type="molecule type" value="Genomic_DNA"/>
</dbReference>
<reference evidence="1 2" key="1">
    <citation type="journal article" date="2013" name="Int. J. Syst. Evol. Microbiol.">
        <title>Celerinatantimonas yamalensis sp. nov., a cold-adapted diazotrophic bacterium from a cold permafrost brine.</title>
        <authorList>
            <person name="Shcherbakova V."/>
            <person name="Chuvilskaya N."/>
            <person name="Rivkina E."/>
            <person name="Demidov N."/>
            <person name="Uchaeva V."/>
            <person name="Suetin S."/>
            <person name="Suzina N."/>
            <person name="Gilichinsky D."/>
        </authorList>
    </citation>
    <scope>NUCLEOTIDE SEQUENCE [LARGE SCALE GENOMIC DNA]</scope>
    <source>
        <strain evidence="1 2">C7</strain>
    </source>
</reference>
<dbReference type="InterPro" id="IPR011990">
    <property type="entry name" value="TPR-like_helical_dom_sf"/>
</dbReference>
<dbReference type="SUPFAM" id="SSF48452">
    <property type="entry name" value="TPR-like"/>
    <property type="match status" value="1"/>
</dbReference>